<reference evidence="3" key="1">
    <citation type="submission" date="2023-06" db="EMBL/GenBank/DDBJ databases">
        <title>Black Yeasts Isolated from many extreme environments.</title>
        <authorList>
            <person name="Coleine C."/>
            <person name="Stajich J.E."/>
            <person name="Selbmann L."/>
        </authorList>
    </citation>
    <scope>NUCLEOTIDE SEQUENCE</scope>
    <source>
        <strain evidence="3">CCFEE 5200</strain>
    </source>
</reference>
<dbReference type="PANTHER" id="PTHR42470">
    <property type="entry name" value="VAST DOMAIN-CONTAINING PROTEIN"/>
    <property type="match status" value="1"/>
</dbReference>
<evidence type="ECO:0000256" key="1">
    <source>
        <dbReference type="SAM" id="MobiDB-lite"/>
    </source>
</evidence>
<sequence>MHPIIGDFNEQSYFMATWYMYFPFLTCEVKCGPAALGVADRQNAHSTAVAGVGDEVLSASYSRIQLHYVERQRKLDGLLITKNIYDNWMPMHFKRICLAIDQIPPGIRFLESQSELHFLEPTGMSQDMSGYGIARTSEGSPSVRAEDITTSSIGHEATATPGTSVDEDAVFEKPRKGQRGQG</sequence>
<dbReference type="PANTHER" id="PTHR42470:SF2">
    <property type="match status" value="1"/>
</dbReference>
<feature type="domain" description="DUF7924" evidence="2">
    <location>
        <begin position="2"/>
        <end position="53"/>
    </location>
</feature>
<evidence type="ECO:0000313" key="4">
    <source>
        <dbReference type="Proteomes" id="UP001175353"/>
    </source>
</evidence>
<name>A0AAN6H901_9PEZI</name>
<dbReference type="AlphaFoldDB" id="A0AAN6H901"/>
<comment type="caution">
    <text evidence="3">The sequence shown here is derived from an EMBL/GenBank/DDBJ whole genome shotgun (WGS) entry which is preliminary data.</text>
</comment>
<accession>A0AAN6H901</accession>
<proteinExistence type="predicted"/>
<dbReference type="Pfam" id="PF25545">
    <property type="entry name" value="DUF7924"/>
    <property type="match status" value="1"/>
</dbReference>
<protein>
    <recommendedName>
        <fullName evidence="2">DUF7924 domain-containing protein</fullName>
    </recommendedName>
</protein>
<gene>
    <name evidence="3" type="ORF">LTR91_023414</name>
</gene>
<organism evidence="3 4">
    <name type="scientific">Friedmanniomyces endolithicus</name>
    <dbReference type="NCBI Taxonomy" id="329885"/>
    <lineage>
        <taxon>Eukaryota</taxon>
        <taxon>Fungi</taxon>
        <taxon>Dikarya</taxon>
        <taxon>Ascomycota</taxon>
        <taxon>Pezizomycotina</taxon>
        <taxon>Dothideomycetes</taxon>
        <taxon>Dothideomycetidae</taxon>
        <taxon>Mycosphaerellales</taxon>
        <taxon>Teratosphaeriaceae</taxon>
        <taxon>Friedmanniomyces</taxon>
    </lineage>
</organism>
<feature type="region of interest" description="Disordered" evidence="1">
    <location>
        <begin position="134"/>
        <end position="182"/>
    </location>
</feature>
<dbReference type="InterPro" id="IPR057684">
    <property type="entry name" value="DUF7924"/>
</dbReference>
<dbReference type="Proteomes" id="UP001175353">
    <property type="component" value="Unassembled WGS sequence"/>
</dbReference>
<dbReference type="EMBL" id="JAUJLE010000514">
    <property type="protein sequence ID" value="KAK0954234.1"/>
    <property type="molecule type" value="Genomic_DNA"/>
</dbReference>
<evidence type="ECO:0000259" key="2">
    <source>
        <dbReference type="Pfam" id="PF25545"/>
    </source>
</evidence>
<keyword evidence="4" id="KW-1185">Reference proteome</keyword>
<evidence type="ECO:0000313" key="3">
    <source>
        <dbReference type="EMBL" id="KAK0954234.1"/>
    </source>
</evidence>